<proteinExistence type="predicted"/>
<dbReference type="Pfam" id="PF01207">
    <property type="entry name" value="Dus"/>
    <property type="match status" value="1"/>
</dbReference>
<accession>A0A0L0EP84</accession>
<dbReference type="AlphaFoldDB" id="A0A0L0EP84"/>
<sequence>APAFTQTRHQVVRSMYDYIEAEMSKGANFWHIARHMLGIFQNQPGARGFRRHLSENGHGKSADISVMEKALTFVPEL</sequence>
<feature type="domain" description="DUS-like FMN-binding" evidence="1">
    <location>
        <begin position="6"/>
        <end position="71"/>
    </location>
</feature>
<name>A0A0L0EP84_9GAMM</name>
<dbReference type="InterPro" id="IPR035587">
    <property type="entry name" value="DUS-like_FMN-bd"/>
</dbReference>
<reference evidence="3" key="1">
    <citation type="submission" date="2015-07" db="EMBL/GenBank/DDBJ databases">
        <title>Draft genome sequence of a Pseudoalteromonas rubra strain, OCN096, isolated from Kaneohe Bay, Oahu, Hawaii.</title>
        <authorList>
            <person name="Beurmann S."/>
            <person name="Ushijima B."/>
            <person name="Belcaid M."/>
            <person name="Callahan S.M."/>
            <person name="Aeby G.S."/>
        </authorList>
    </citation>
    <scope>NUCLEOTIDE SEQUENCE [LARGE SCALE GENOMIC DNA]</scope>
    <source>
        <strain evidence="3">OCN096</strain>
    </source>
</reference>
<dbReference type="PATRIC" id="fig|43658.6.peg.1999"/>
<dbReference type="Gene3D" id="1.20.120.1460">
    <property type="match status" value="1"/>
</dbReference>
<organism evidence="2 3">
    <name type="scientific">Pseudoalteromonas rubra</name>
    <dbReference type="NCBI Taxonomy" id="43658"/>
    <lineage>
        <taxon>Bacteria</taxon>
        <taxon>Pseudomonadati</taxon>
        <taxon>Pseudomonadota</taxon>
        <taxon>Gammaproteobacteria</taxon>
        <taxon>Alteromonadales</taxon>
        <taxon>Pseudoalteromonadaceae</taxon>
        <taxon>Pseudoalteromonas</taxon>
    </lineage>
</organism>
<evidence type="ECO:0000259" key="1">
    <source>
        <dbReference type="Pfam" id="PF01207"/>
    </source>
</evidence>
<gene>
    <name evidence="2" type="ORF">AC626_21365</name>
</gene>
<comment type="caution">
    <text evidence="2">The sequence shown here is derived from an EMBL/GenBank/DDBJ whole genome shotgun (WGS) entry which is preliminary data.</text>
</comment>
<dbReference type="Proteomes" id="UP000036850">
    <property type="component" value="Unassembled WGS sequence"/>
</dbReference>
<evidence type="ECO:0000313" key="2">
    <source>
        <dbReference type="EMBL" id="KNC65713.1"/>
    </source>
</evidence>
<protein>
    <submittedName>
        <fullName evidence="2">tRNA-dihydrouridine synthase A</fullName>
    </submittedName>
</protein>
<dbReference type="EMBL" id="LFZX01000238">
    <property type="protein sequence ID" value="KNC65713.1"/>
    <property type="molecule type" value="Genomic_DNA"/>
</dbReference>
<evidence type="ECO:0000313" key="3">
    <source>
        <dbReference type="Proteomes" id="UP000036850"/>
    </source>
</evidence>
<feature type="non-terminal residue" evidence="2">
    <location>
        <position position="1"/>
    </location>
</feature>